<organism evidence="1">
    <name type="scientific">marine sediment metagenome</name>
    <dbReference type="NCBI Taxonomy" id="412755"/>
    <lineage>
        <taxon>unclassified sequences</taxon>
        <taxon>metagenomes</taxon>
        <taxon>ecological metagenomes</taxon>
    </lineage>
</organism>
<dbReference type="AlphaFoldDB" id="X1RQN6"/>
<evidence type="ECO:0008006" key="2">
    <source>
        <dbReference type="Google" id="ProtNLM"/>
    </source>
</evidence>
<protein>
    <recommendedName>
        <fullName evidence="2">Transglutaminase-like domain-containing protein</fullName>
    </recommendedName>
</protein>
<evidence type="ECO:0000313" key="1">
    <source>
        <dbReference type="EMBL" id="GAI57839.1"/>
    </source>
</evidence>
<proteinExistence type="predicted"/>
<feature type="non-terminal residue" evidence="1">
    <location>
        <position position="1"/>
    </location>
</feature>
<name>X1RQN6_9ZZZZ</name>
<reference evidence="1" key="1">
    <citation type="journal article" date="2014" name="Front. Microbiol.">
        <title>High frequency of phylogenetically diverse reductive dehalogenase-homologous genes in deep subseafloor sedimentary metagenomes.</title>
        <authorList>
            <person name="Kawai M."/>
            <person name="Futagami T."/>
            <person name="Toyoda A."/>
            <person name="Takaki Y."/>
            <person name="Nishi S."/>
            <person name="Hori S."/>
            <person name="Arai W."/>
            <person name="Tsubouchi T."/>
            <person name="Morono Y."/>
            <person name="Uchiyama I."/>
            <person name="Ito T."/>
            <person name="Fujiyama A."/>
            <person name="Inagaki F."/>
            <person name="Takami H."/>
        </authorList>
    </citation>
    <scope>NUCLEOTIDE SEQUENCE</scope>
    <source>
        <strain evidence="1">Expedition CK06-06</strain>
    </source>
</reference>
<accession>X1RQN6</accession>
<sequence length="123" mass="13467">CEDTSILLAAILDSMGYGVVLVKPSHHLAVGVLCEEGMPGRYYPYNGGSYYYLETTDPGWSIGELPQNYRFVPAYVYGIEPIPVLTHSWTTKTQDGSVILLDVTVENSGAIAADDVCVWAGFW</sequence>
<dbReference type="EMBL" id="BARV01035553">
    <property type="protein sequence ID" value="GAI57839.1"/>
    <property type="molecule type" value="Genomic_DNA"/>
</dbReference>
<comment type="caution">
    <text evidence="1">The sequence shown here is derived from an EMBL/GenBank/DDBJ whole genome shotgun (WGS) entry which is preliminary data.</text>
</comment>
<gene>
    <name evidence="1" type="ORF">S06H3_55454</name>
</gene>